<dbReference type="Proteomes" id="UP000325395">
    <property type="component" value="Unassembled WGS sequence"/>
</dbReference>
<feature type="transmembrane region" description="Helical" evidence="1">
    <location>
        <begin position="21"/>
        <end position="40"/>
    </location>
</feature>
<keyword evidence="1" id="KW-0472">Membrane</keyword>
<keyword evidence="1" id="KW-1133">Transmembrane helix</keyword>
<name>A0ABQ6VZ50_9EURO</name>
<dbReference type="EMBL" id="ML736025">
    <property type="protein sequence ID" value="KAE8410172.1"/>
    <property type="molecule type" value="Genomic_DNA"/>
</dbReference>
<organism evidence="2 3">
    <name type="scientific">Aspergillus pseudocaelatus</name>
    <dbReference type="NCBI Taxonomy" id="1825620"/>
    <lineage>
        <taxon>Eukaryota</taxon>
        <taxon>Fungi</taxon>
        <taxon>Dikarya</taxon>
        <taxon>Ascomycota</taxon>
        <taxon>Pezizomycotina</taxon>
        <taxon>Eurotiomycetes</taxon>
        <taxon>Eurotiomycetidae</taxon>
        <taxon>Eurotiales</taxon>
        <taxon>Aspergillaceae</taxon>
        <taxon>Aspergillus</taxon>
        <taxon>Aspergillus subgen. Circumdati</taxon>
    </lineage>
</organism>
<evidence type="ECO:0000256" key="1">
    <source>
        <dbReference type="SAM" id="Phobius"/>
    </source>
</evidence>
<protein>
    <submittedName>
        <fullName evidence="2">Uncharacterized protein</fullName>
    </submittedName>
</protein>
<evidence type="ECO:0000313" key="3">
    <source>
        <dbReference type="Proteomes" id="UP000325395"/>
    </source>
</evidence>
<keyword evidence="3" id="KW-1185">Reference proteome</keyword>
<reference evidence="2 3" key="1">
    <citation type="submission" date="2019-04" db="EMBL/GenBank/DDBJ databases">
        <authorList>
            <consortium name="DOE Joint Genome Institute"/>
            <person name="Mondo S."/>
            <person name="Kjaerbolling I."/>
            <person name="Vesth T."/>
            <person name="Frisvad J.C."/>
            <person name="Nybo J.L."/>
            <person name="Theobald S."/>
            <person name="Kildgaard S."/>
            <person name="Isbrandt T."/>
            <person name="Kuo A."/>
            <person name="Sato A."/>
            <person name="Lyhne E.K."/>
            <person name="Kogle M.E."/>
            <person name="Wiebenga A."/>
            <person name="Kun R.S."/>
            <person name="Lubbers R.J."/>
            <person name="Makela M.R."/>
            <person name="Barry K."/>
            <person name="Chovatia M."/>
            <person name="Clum A."/>
            <person name="Daum C."/>
            <person name="Haridas S."/>
            <person name="He G."/>
            <person name="LaButti K."/>
            <person name="Lipzen A."/>
            <person name="Riley R."/>
            <person name="Salamov A."/>
            <person name="Simmons B.A."/>
            <person name="Magnuson J.K."/>
            <person name="Henrissat B."/>
            <person name="Mortensen U.H."/>
            <person name="Larsen T.O."/>
            <person name="Devries R.P."/>
            <person name="Grigoriev I.V."/>
            <person name="Machida M."/>
            <person name="Baker S.E."/>
            <person name="Andersen M.R."/>
            <person name="Cantor M.N."/>
            <person name="Hua S.X."/>
        </authorList>
    </citation>
    <scope>NUCLEOTIDE SEQUENCE [LARGE SCALE GENOMIC DNA]</scope>
    <source>
        <strain evidence="2 3">CBS 117616</strain>
    </source>
</reference>
<sequence>MDGFLVFDQARRGFSLSTRTPYFFLSFFGFPSALYMYVGIPVSVNVNRTSVGELRPVLPDLPC</sequence>
<proteinExistence type="predicted"/>
<evidence type="ECO:0000313" key="2">
    <source>
        <dbReference type="EMBL" id="KAE8410172.1"/>
    </source>
</evidence>
<gene>
    <name evidence="2" type="ORF">BDV36DRAFT_278646</name>
</gene>
<keyword evidence="1" id="KW-0812">Transmembrane</keyword>
<accession>A0ABQ6VZ50</accession>